<dbReference type="Pfam" id="PF00005">
    <property type="entry name" value="ABC_tran"/>
    <property type="match status" value="1"/>
</dbReference>
<dbReference type="SUPFAM" id="SSF52540">
    <property type="entry name" value="P-loop containing nucleoside triphosphate hydrolases"/>
    <property type="match status" value="1"/>
</dbReference>
<proteinExistence type="predicted"/>
<dbReference type="AlphaFoldDB" id="A0AAN5PMX4"/>
<dbReference type="PANTHER" id="PTHR43858">
    <property type="entry name" value="ENERGY-DEPENDENT TRANSLATIONAL THROTTLE PROTEIN ETTA"/>
    <property type="match status" value="1"/>
</dbReference>
<keyword evidence="2" id="KW-0067">ATP-binding</keyword>
<dbReference type="GO" id="GO:0045900">
    <property type="term" value="P:negative regulation of translational elongation"/>
    <property type="evidence" value="ECO:0007669"/>
    <property type="project" value="InterPro"/>
</dbReference>
<keyword evidence="2" id="KW-0547">Nucleotide-binding</keyword>
<dbReference type="InterPro" id="IPR003439">
    <property type="entry name" value="ABC_transporter-like_ATP-bd"/>
</dbReference>
<accession>A0AAN5PMX4</accession>
<evidence type="ECO:0000313" key="3">
    <source>
        <dbReference type="Proteomes" id="UP000866496"/>
    </source>
</evidence>
<dbReference type="Gene3D" id="3.40.50.300">
    <property type="entry name" value="P-loop containing nucleotide triphosphate hydrolases"/>
    <property type="match status" value="1"/>
</dbReference>
<name>A0AAN5PMX4_LEGPN</name>
<feature type="non-terminal residue" evidence="2">
    <location>
        <position position="175"/>
    </location>
</feature>
<dbReference type="InterPro" id="IPR022374">
    <property type="entry name" value="EttA"/>
</dbReference>
<organism evidence="2 3">
    <name type="scientific">Legionella pneumophila</name>
    <dbReference type="NCBI Taxonomy" id="446"/>
    <lineage>
        <taxon>Bacteria</taxon>
        <taxon>Pseudomonadati</taxon>
        <taxon>Pseudomonadota</taxon>
        <taxon>Gammaproteobacteria</taxon>
        <taxon>Legionellales</taxon>
        <taxon>Legionellaceae</taxon>
        <taxon>Legionella</taxon>
    </lineage>
</organism>
<dbReference type="GO" id="GO:0016887">
    <property type="term" value="F:ATP hydrolysis activity"/>
    <property type="evidence" value="ECO:0007669"/>
    <property type="project" value="InterPro"/>
</dbReference>
<dbReference type="EMBL" id="DACWHX010000333">
    <property type="protein sequence ID" value="HAU1882110.1"/>
    <property type="molecule type" value="Genomic_DNA"/>
</dbReference>
<evidence type="ECO:0000259" key="1">
    <source>
        <dbReference type="Pfam" id="PF00005"/>
    </source>
</evidence>
<feature type="domain" description="ABC transporter" evidence="1">
    <location>
        <begin position="10"/>
        <end position="144"/>
    </location>
</feature>
<protein>
    <submittedName>
        <fullName evidence="2">ATP-binding cassette domain-containing protein</fullName>
    </submittedName>
</protein>
<evidence type="ECO:0000313" key="2">
    <source>
        <dbReference type="EMBL" id="HAU1882110.1"/>
    </source>
</evidence>
<dbReference type="InterPro" id="IPR027417">
    <property type="entry name" value="P-loop_NTPase"/>
</dbReference>
<reference evidence="2" key="2">
    <citation type="submission" date="2019-10" db="EMBL/GenBank/DDBJ databases">
        <authorList>
            <consortium name="NCBI Pathogen Detection Project"/>
        </authorList>
    </citation>
    <scope>NUCLEOTIDE SEQUENCE</scope>
    <source>
        <strain evidence="2">AZ00058701</strain>
    </source>
</reference>
<sequence>RIMAGVDTQYEGEARPQPGIKIGYLAQEPELDLNKTVREVVEEGVAEIKEKLSRFDAISMRFAEPMSDDEMNALLIEQGELQNEIEACGGWDLERKLDVAADALRLPEWDAIIGKLSGGERRRVALCRLLLSSPDMLLLDEPTNHLDAESVAWLEHYLEEFSGTVVAITHDRYFL</sequence>
<comment type="caution">
    <text evidence="2">The sequence shown here is derived from an EMBL/GenBank/DDBJ whole genome shotgun (WGS) entry which is preliminary data.</text>
</comment>
<dbReference type="PANTHER" id="PTHR43858:SF1">
    <property type="entry name" value="ABC TRANSPORTER-RELATED PROTEIN"/>
    <property type="match status" value="1"/>
</dbReference>
<dbReference type="Proteomes" id="UP000866496">
    <property type="component" value="Unassembled WGS sequence"/>
</dbReference>
<reference evidence="2" key="1">
    <citation type="journal article" date="2018" name="Genome Biol.">
        <title>SKESA: strategic k-mer extension for scrupulous assemblies.</title>
        <authorList>
            <person name="Souvorov A."/>
            <person name="Agarwala R."/>
            <person name="Lipman D.J."/>
        </authorList>
    </citation>
    <scope>NUCLEOTIDE SEQUENCE</scope>
    <source>
        <strain evidence="2">AZ00058701</strain>
    </source>
</reference>
<gene>
    <name evidence="2" type="ORF">JBJ86_17895</name>
</gene>
<dbReference type="GO" id="GO:0005524">
    <property type="term" value="F:ATP binding"/>
    <property type="evidence" value="ECO:0007669"/>
    <property type="project" value="UniProtKB-KW"/>
</dbReference>
<feature type="non-terminal residue" evidence="2">
    <location>
        <position position="1"/>
    </location>
</feature>